<keyword evidence="1" id="KW-0812">Transmembrane</keyword>
<protein>
    <submittedName>
        <fullName evidence="3">Uncharacterized protein</fullName>
    </submittedName>
</protein>
<name>A0A4Y8A9J1_9SPHI</name>
<dbReference type="AlphaFoldDB" id="A0A4Y8A9J1"/>
<accession>A0A4Y8A9J1</accession>
<reference evidence="2 5" key="3">
    <citation type="submission" date="2020-08" db="EMBL/GenBank/DDBJ databases">
        <title>Genomic Encyclopedia of Type Strains, Phase IV (KMG-IV): sequencing the most valuable type-strain genomes for metagenomic binning, comparative biology and taxonomic classification.</title>
        <authorList>
            <person name="Goeker M."/>
        </authorList>
    </citation>
    <scope>NUCLEOTIDE SEQUENCE [LARGE SCALE GENOMIC DNA]</scope>
    <source>
        <strain evidence="2 5">DSM 100995</strain>
    </source>
</reference>
<feature type="transmembrane region" description="Helical" evidence="1">
    <location>
        <begin position="50"/>
        <end position="67"/>
    </location>
</feature>
<evidence type="ECO:0000313" key="4">
    <source>
        <dbReference type="Proteomes" id="UP000297248"/>
    </source>
</evidence>
<dbReference type="Proteomes" id="UP000297248">
    <property type="component" value="Unassembled WGS sequence"/>
</dbReference>
<comment type="caution">
    <text evidence="3">The sequence shown here is derived from an EMBL/GenBank/DDBJ whole genome shotgun (WGS) entry which is preliminary data.</text>
</comment>
<reference evidence="3 4" key="1">
    <citation type="journal article" date="2016" name="Int. J. Syst. Evol. Microbiol.">
        <title>Proposal of Mucilaginibacter phyllosphaerae sp. nov. isolated from the phyllosphere of Galium album.</title>
        <authorList>
            <person name="Aydogan E.L."/>
            <person name="Busse H.J."/>
            <person name="Moser G."/>
            <person name="Muller C."/>
            <person name="Kampfer P."/>
            <person name="Glaeser S.P."/>
        </authorList>
    </citation>
    <scope>NUCLEOTIDE SEQUENCE [LARGE SCALE GENOMIC DNA]</scope>
    <source>
        <strain evidence="3 4">PP-F2FG21</strain>
    </source>
</reference>
<reference evidence="3" key="2">
    <citation type="submission" date="2019-03" db="EMBL/GenBank/DDBJ databases">
        <authorList>
            <person name="Yan Y.-Q."/>
            <person name="Du Z.-J."/>
        </authorList>
    </citation>
    <scope>NUCLEOTIDE SEQUENCE</scope>
    <source>
        <strain evidence="3">PP-F2FG21</strain>
    </source>
</reference>
<dbReference type="Proteomes" id="UP000583101">
    <property type="component" value="Unassembled WGS sequence"/>
</dbReference>
<feature type="transmembrane region" description="Helical" evidence="1">
    <location>
        <begin position="12"/>
        <end position="30"/>
    </location>
</feature>
<dbReference type="EMBL" id="JACIEG010000006">
    <property type="protein sequence ID" value="MBB3970558.1"/>
    <property type="molecule type" value="Genomic_DNA"/>
</dbReference>
<evidence type="ECO:0000313" key="2">
    <source>
        <dbReference type="EMBL" id="MBB3970558.1"/>
    </source>
</evidence>
<dbReference type="RefSeq" id="WP_134337541.1">
    <property type="nucleotide sequence ID" value="NZ_BMCZ01000006.1"/>
</dbReference>
<keyword evidence="1" id="KW-1133">Transmembrane helix</keyword>
<dbReference type="EMBL" id="SNQG01000006">
    <property type="protein sequence ID" value="TEW64567.1"/>
    <property type="molecule type" value="Genomic_DNA"/>
</dbReference>
<evidence type="ECO:0000256" key="1">
    <source>
        <dbReference type="SAM" id="Phobius"/>
    </source>
</evidence>
<keyword evidence="5" id="KW-1185">Reference proteome</keyword>
<gene>
    <name evidence="3" type="ORF">E2R65_16245</name>
    <name evidence="2" type="ORF">GGR35_003181</name>
</gene>
<sequence length="73" mass="7807">MSVKTTIKILTVNTVIFCLMIVPQLAMAQIDDPPCGGDDPYGTDCPVDSGLWILVALGIILGIYSINHSKKTS</sequence>
<proteinExistence type="predicted"/>
<evidence type="ECO:0000313" key="5">
    <source>
        <dbReference type="Proteomes" id="UP000583101"/>
    </source>
</evidence>
<organism evidence="3 4">
    <name type="scientific">Mucilaginibacter phyllosphaerae</name>
    <dbReference type="NCBI Taxonomy" id="1812349"/>
    <lineage>
        <taxon>Bacteria</taxon>
        <taxon>Pseudomonadati</taxon>
        <taxon>Bacteroidota</taxon>
        <taxon>Sphingobacteriia</taxon>
        <taxon>Sphingobacteriales</taxon>
        <taxon>Sphingobacteriaceae</taxon>
        <taxon>Mucilaginibacter</taxon>
    </lineage>
</organism>
<evidence type="ECO:0000313" key="3">
    <source>
        <dbReference type="EMBL" id="TEW64567.1"/>
    </source>
</evidence>
<keyword evidence="1" id="KW-0472">Membrane</keyword>